<proteinExistence type="predicted"/>
<accession>A0A2S7ILZ5</accession>
<dbReference type="PROSITE" id="PS50893">
    <property type="entry name" value="ABC_TRANSPORTER_2"/>
    <property type="match status" value="1"/>
</dbReference>
<dbReference type="Pfam" id="PF00005">
    <property type="entry name" value="ABC_tran"/>
    <property type="match status" value="1"/>
</dbReference>
<comment type="caution">
    <text evidence="4">The sequence shown here is derived from an EMBL/GenBank/DDBJ whole genome shotgun (WGS) entry which is preliminary data.</text>
</comment>
<organism evidence="4 5">
    <name type="scientific">Siphonobacter curvatus</name>
    <dbReference type="NCBI Taxonomy" id="2094562"/>
    <lineage>
        <taxon>Bacteria</taxon>
        <taxon>Pseudomonadati</taxon>
        <taxon>Bacteroidota</taxon>
        <taxon>Cytophagia</taxon>
        <taxon>Cytophagales</taxon>
        <taxon>Cytophagaceae</taxon>
        <taxon>Siphonobacter</taxon>
    </lineage>
</organism>
<keyword evidence="2 4" id="KW-0067">ATP-binding</keyword>
<dbReference type="AlphaFoldDB" id="A0A2S7ILZ5"/>
<dbReference type="SUPFAM" id="SSF52540">
    <property type="entry name" value="P-loop containing nucleoside triphosphate hydrolases"/>
    <property type="match status" value="1"/>
</dbReference>
<dbReference type="PANTHER" id="PTHR43158">
    <property type="entry name" value="SKFA PEPTIDE EXPORT ATP-BINDING PROTEIN SKFE"/>
    <property type="match status" value="1"/>
</dbReference>
<reference evidence="5" key="1">
    <citation type="submission" date="2018-02" db="EMBL/GenBank/DDBJ databases">
        <title>Genome sequencing of Solimonas sp. HR-BB.</title>
        <authorList>
            <person name="Lee Y."/>
            <person name="Jeon C.O."/>
        </authorList>
    </citation>
    <scope>NUCLEOTIDE SEQUENCE [LARGE SCALE GENOMIC DNA]</scope>
    <source>
        <strain evidence="5">HR-U</strain>
    </source>
</reference>
<dbReference type="InterPro" id="IPR027417">
    <property type="entry name" value="P-loop_NTPase"/>
</dbReference>
<sequence>MTQHLAADSVRIQFQQRIVISGGFIHAETGKITGLLGRNGNGKSSFLQAIFGAIPAEFKSVRVNGEWVPELLSVKGLAAYLPQKAFVPDAFRVKTVFDLYDTNIQALQNLMPELKPLSSQRMDQVSGGERRLIETLLVLFRPVSFVLLDEPFSFLSPVAVERLHELLQQEKTRKGIILTDHRYRSITSISDSLYLLANQRTYLIQHPDELIRWGYLHE</sequence>
<keyword evidence="5" id="KW-1185">Reference proteome</keyword>
<gene>
    <name evidence="4" type="ORF">C5O19_03010</name>
</gene>
<evidence type="ECO:0000313" key="4">
    <source>
        <dbReference type="EMBL" id="PQA58648.1"/>
    </source>
</evidence>
<dbReference type="EMBL" id="PTRA01000001">
    <property type="protein sequence ID" value="PQA58648.1"/>
    <property type="molecule type" value="Genomic_DNA"/>
</dbReference>
<evidence type="ECO:0000313" key="5">
    <source>
        <dbReference type="Proteomes" id="UP000239590"/>
    </source>
</evidence>
<keyword evidence="1" id="KW-0547">Nucleotide-binding</keyword>
<dbReference type="Proteomes" id="UP000239590">
    <property type="component" value="Unassembled WGS sequence"/>
</dbReference>
<dbReference type="InterPro" id="IPR003439">
    <property type="entry name" value="ABC_transporter-like_ATP-bd"/>
</dbReference>
<dbReference type="GO" id="GO:0016887">
    <property type="term" value="F:ATP hydrolysis activity"/>
    <property type="evidence" value="ECO:0007669"/>
    <property type="project" value="InterPro"/>
</dbReference>
<dbReference type="SMART" id="SM00382">
    <property type="entry name" value="AAA"/>
    <property type="match status" value="1"/>
</dbReference>
<feature type="domain" description="ABC transporter" evidence="3">
    <location>
        <begin position="5"/>
        <end position="218"/>
    </location>
</feature>
<dbReference type="PANTHER" id="PTHR43158:SF1">
    <property type="entry name" value="ABC TRANSPORTER, ATP-BINDING PROTEIN"/>
    <property type="match status" value="1"/>
</dbReference>
<dbReference type="Gene3D" id="3.40.50.300">
    <property type="entry name" value="P-loop containing nucleotide triphosphate hydrolases"/>
    <property type="match status" value="1"/>
</dbReference>
<dbReference type="GO" id="GO:0005524">
    <property type="term" value="F:ATP binding"/>
    <property type="evidence" value="ECO:0007669"/>
    <property type="project" value="UniProtKB-KW"/>
</dbReference>
<dbReference type="InterPro" id="IPR003593">
    <property type="entry name" value="AAA+_ATPase"/>
</dbReference>
<evidence type="ECO:0000259" key="3">
    <source>
        <dbReference type="PROSITE" id="PS50893"/>
    </source>
</evidence>
<evidence type="ECO:0000256" key="1">
    <source>
        <dbReference type="ARBA" id="ARBA00022741"/>
    </source>
</evidence>
<protein>
    <submittedName>
        <fullName evidence="4">ABC transporter ATP-binding protein</fullName>
    </submittedName>
</protein>
<evidence type="ECO:0000256" key="2">
    <source>
        <dbReference type="ARBA" id="ARBA00022840"/>
    </source>
</evidence>
<dbReference type="RefSeq" id="WP_104709845.1">
    <property type="nucleotide sequence ID" value="NZ_PTRA01000001.1"/>
</dbReference>
<dbReference type="OrthoDB" id="9801987at2"/>
<name>A0A2S7ILZ5_9BACT</name>